<reference evidence="1" key="1">
    <citation type="journal article" date="2015" name="Nature">
        <title>Complex archaea that bridge the gap between prokaryotes and eukaryotes.</title>
        <authorList>
            <person name="Spang A."/>
            <person name="Saw J.H."/>
            <person name="Jorgensen S.L."/>
            <person name="Zaremba-Niedzwiedzka K."/>
            <person name="Martijn J."/>
            <person name="Lind A.E."/>
            <person name="van Eijk R."/>
            <person name="Schleper C."/>
            <person name="Guy L."/>
            <person name="Ettema T.J."/>
        </authorList>
    </citation>
    <scope>NUCLEOTIDE SEQUENCE</scope>
</reference>
<evidence type="ECO:0000313" key="1">
    <source>
        <dbReference type="EMBL" id="KKN24783.1"/>
    </source>
</evidence>
<gene>
    <name evidence="1" type="ORF">LCGC14_0891470</name>
</gene>
<accession>A0A0F9S659</accession>
<sequence>MNTILNMPMPWTDERIFGRMGGINARHLGAIIPAAIGFGAQQLFGGGGGGRTSGQSLQQAPTQSPQQQALLNRLIGFAQPQIGQVGRVPGQELGPIGPSALQQQAFGLAGQLPQQLAFDPAQITQQFQPTAQFVRQGFQQETIPAIAGAVGFGGGARSSGFQDILAREGRNLELGLAAQLGQQQFGAQQASLGRQFQLPGQIANIGALQRGIPAEQQAFGLARFQQQDPLRNPAITLALQSLGIPTQENIAFQGFRQPSTLESLLPAAGQVLGGAFQGGFFN</sequence>
<protein>
    <submittedName>
        <fullName evidence="1">Uncharacterized protein</fullName>
    </submittedName>
</protein>
<proteinExistence type="predicted"/>
<comment type="caution">
    <text evidence="1">The sequence shown here is derived from an EMBL/GenBank/DDBJ whole genome shotgun (WGS) entry which is preliminary data.</text>
</comment>
<dbReference type="EMBL" id="LAZR01002856">
    <property type="protein sequence ID" value="KKN24783.1"/>
    <property type="molecule type" value="Genomic_DNA"/>
</dbReference>
<name>A0A0F9S659_9ZZZZ</name>
<organism evidence="1">
    <name type="scientific">marine sediment metagenome</name>
    <dbReference type="NCBI Taxonomy" id="412755"/>
    <lineage>
        <taxon>unclassified sequences</taxon>
        <taxon>metagenomes</taxon>
        <taxon>ecological metagenomes</taxon>
    </lineage>
</organism>
<dbReference type="AlphaFoldDB" id="A0A0F9S659"/>